<organism evidence="2 3">
    <name type="scientific">Paxillus involutus ATCC 200175</name>
    <dbReference type="NCBI Taxonomy" id="664439"/>
    <lineage>
        <taxon>Eukaryota</taxon>
        <taxon>Fungi</taxon>
        <taxon>Dikarya</taxon>
        <taxon>Basidiomycota</taxon>
        <taxon>Agaricomycotina</taxon>
        <taxon>Agaricomycetes</taxon>
        <taxon>Agaricomycetidae</taxon>
        <taxon>Boletales</taxon>
        <taxon>Paxilineae</taxon>
        <taxon>Paxillaceae</taxon>
        <taxon>Paxillus</taxon>
    </lineage>
</organism>
<sequence>MATFSVASLYQWPRHCTPKAREIVLSIIKSAKEPLSTKDIYNLAVERTGIEQATESPRDILKRLEKARDTDGTPPPHPSEEIRSLRYLKTVVLRDLTAKHHVEKVMMQKTLDAKDVERRLENVPRQEQKAVYKKLSRPFNTWLWKPKLEVPAPPAKCTKAAGDALPGVRELSPAAVGVGEDWSHLNKRRQRARKMKVERDLQRMLDLQKVQRKAALAASRAQDARKLQLEARRVVDYPSGTESHPLPTPSPA</sequence>
<reference evidence="3" key="2">
    <citation type="submission" date="2015-01" db="EMBL/GenBank/DDBJ databases">
        <title>Evolutionary Origins and Diversification of the Mycorrhizal Mutualists.</title>
        <authorList>
            <consortium name="DOE Joint Genome Institute"/>
            <consortium name="Mycorrhizal Genomics Consortium"/>
            <person name="Kohler A."/>
            <person name="Kuo A."/>
            <person name="Nagy L.G."/>
            <person name="Floudas D."/>
            <person name="Copeland A."/>
            <person name="Barry K.W."/>
            <person name="Cichocki N."/>
            <person name="Veneault-Fourrey C."/>
            <person name="LaButti K."/>
            <person name="Lindquist E.A."/>
            <person name="Lipzen A."/>
            <person name="Lundell T."/>
            <person name="Morin E."/>
            <person name="Murat C."/>
            <person name="Riley R."/>
            <person name="Ohm R."/>
            <person name="Sun H."/>
            <person name="Tunlid A."/>
            <person name="Henrissat B."/>
            <person name="Grigoriev I.V."/>
            <person name="Hibbett D.S."/>
            <person name="Martin F."/>
        </authorList>
    </citation>
    <scope>NUCLEOTIDE SEQUENCE [LARGE SCALE GENOMIC DNA]</scope>
    <source>
        <strain evidence="3">ATCC 200175</strain>
    </source>
</reference>
<dbReference type="EMBL" id="KN819342">
    <property type="protein sequence ID" value="KIJ14613.1"/>
    <property type="molecule type" value="Genomic_DNA"/>
</dbReference>
<dbReference type="Proteomes" id="UP000053647">
    <property type="component" value="Unassembled WGS sequence"/>
</dbReference>
<evidence type="ECO:0000313" key="3">
    <source>
        <dbReference type="Proteomes" id="UP000053647"/>
    </source>
</evidence>
<evidence type="ECO:0000256" key="1">
    <source>
        <dbReference type="SAM" id="MobiDB-lite"/>
    </source>
</evidence>
<dbReference type="HOGENOM" id="CLU_108118_0_0_1"/>
<proteinExistence type="predicted"/>
<feature type="region of interest" description="Disordered" evidence="1">
    <location>
        <begin position="231"/>
        <end position="252"/>
    </location>
</feature>
<accession>A0A0C9TWI5</accession>
<evidence type="ECO:0000313" key="2">
    <source>
        <dbReference type="EMBL" id="KIJ14613.1"/>
    </source>
</evidence>
<dbReference type="AlphaFoldDB" id="A0A0C9TWI5"/>
<gene>
    <name evidence="2" type="ORF">PAXINDRAFT_100084</name>
</gene>
<dbReference type="OrthoDB" id="2587968at2759"/>
<name>A0A0C9TWI5_PAXIN</name>
<keyword evidence="3" id="KW-1185">Reference proteome</keyword>
<reference evidence="2 3" key="1">
    <citation type="submission" date="2014-06" db="EMBL/GenBank/DDBJ databases">
        <authorList>
            <consortium name="DOE Joint Genome Institute"/>
            <person name="Kuo A."/>
            <person name="Kohler A."/>
            <person name="Nagy L.G."/>
            <person name="Floudas D."/>
            <person name="Copeland A."/>
            <person name="Barry K.W."/>
            <person name="Cichocki N."/>
            <person name="Veneault-Fourrey C."/>
            <person name="LaButti K."/>
            <person name="Lindquist E.A."/>
            <person name="Lipzen A."/>
            <person name="Lundell T."/>
            <person name="Morin E."/>
            <person name="Murat C."/>
            <person name="Sun H."/>
            <person name="Tunlid A."/>
            <person name="Henrissat B."/>
            <person name="Grigoriev I.V."/>
            <person name="Hibbett D.S."/>
            <person name="Martin F."/>
            <person name="Nordberg H.P."/>
            <person name="Cantor M.N."/>
            <person name="Hua S.X."/>
        </authorList>
    </citation>
    <scope>NUCLEOTIDE SEQUENCE [LARGE SCALE GENOMIC DNA]</scope>
    <source>
        <strain evidence="2 3">ATCC 200175</strain>
    </source>
</reference>
<protein>
    <submittedName>
        <fullName evidence="2">Uncharacterized protein</fullName>
    </submittedName>
</protein>